<dbReference type="GO" id="GO:0016020">
    <property type="term" value="C:membrane"/>
    <property type="evidence" value="ECO:0007669"/>
    <property type="project" value="TreeGrafter"/>
</dbReference>
<dbReference type="Proteomes" id="UP000178870">
    <property type="component" value="Unassembled WGS sequence"/>
</dbReference>
<name>A0A1F7YXP0_9BACT</name>
<organism evidence="2 3">
    <name type="scientific">Candidatus Woesebacteria bacterium RIFCSPHIGHO2_01_FULL_44_21</name>
    <dbReference type="NCBI Taxonomy" id="1802503"/>
    <lineage>
        <taxon>Bacteria</taxon>
        <taxon>Candidatus Woeseibacteriota</taxon>
    </lineage>
</organism>
<dbReference type="EMBL" id="MGGP01000019">
    <property type="protein sequence ID" value="OGM31954.1"/>
    <property type="molecule type" value="Genomic_DNA"/>
</dbReference>
<dbReference type="Gene3D" id="3.40.50.2000">
    <property type="entry name" value="Glycogen Phosphorylase B"/>
    <property type="match status" value="1"/>
</dbReference>
<sequence>MKAAIYNPYLDTLGGGERYTVGVIQSFIAKGYKVYVEWQDKAIIEKLEKRFGVSLNGTSVVDNIERGDGYDACFWISDGSIPTLRARKNILHFQVPFTNTNGKTLMNKMKLFRIKHVVVNSEFTKRFIDREYGVSSKVIYPPVSVREFKPRRKQNVICYVGRFSNLTQQKRQDVLVSVFKKFYKLNKDWKLVLAGGVEVGNGNYTGSLRELAKGYPIEILESPSFREIKELLGVSKMFWSAAGYGVDELKEPEKVEHFGITVVEAMAAKAVPLVLARGGPKEIIQNGKNGFLWSKKDELLEYANKLVGDYELVRVLGRAANEASVKYSQDNFIANFSKLI</sequence>
<dbReference type="PANTHER" id="PTHR45919">
    <property type="entry name" value="GDP-MAN:MAN(3)GLCNAC(2)-PP-DOL ALPHA-1,2-MANNOSYLTRANSFERASE"/>
    <property type="match status" value="1"/>
</dbReference>
<evidence type="ECO:0000313" key="2">
    <source>
        <dbReference type="EMBL" id="OGM31954.1"/>
    </source>
</evidence>
<dbReference type="SUPFAM" id="SSF53756">
    <property type="entry name" value="UDP-Glycosyltransferase/glycogen phosphorylase"/>
    <property type="match status" value="1"/>
</dbReference>
<dbReference type="GO" id="GO:0006487">
    <property type="term" value="P:protein N-linked glycosylation"/>
    <property type="evidence" value="ECO:0007669"/>
    <property type="project" value="TreeGrafter"/>
</dbReference>
<dbReference type="PANTHER" id="PTHR45919:SF1">
    <property type="entry name" value="GDP-MAN:MAN(3)GLCNAC(2)-PP-DOL ALPHA-1,2-MANNOSYLTRANSFERASE"/>
    <property type="match status" value="1"/>
</dbReference>
<dbReference type="CDD" id="cd03801">
    <property type="entry name" value="GT4_PimA-like"/>
    <property type="match status" value="1"/>
</dbReference>
<reference evidence="2 3" key="1">
    <citation type="journal article" date="2016" name="Nat. Commun.">
        <title>Thousands of microbial genomes shed light on interconnected biogeochemical processes in an aquifer system.</title>
        <authorList>
            <person name="Anantharaman K."/>
            <person name="Brown C.T."/>
            <person name="Hug L.A."/>
            <person name="Sharon I."/>
            <person name="Castelle C.J."/>
            <person name="Probst A.J."/>
            <person name="Thomas B.C."/>
            <person name="Singh A."/>
            <person name="Wilkins M.J."/>
            <person name="Karaoz U."/>
            <person name="Brodie E.L."/>
            <person name="Williams K.H."/>
            <person name="Hubbard S.S."/>
            <person name="Banfield J.F."/>
        </authorList>
    </citation>
    <scope>NUCLEOTIDE SEQUENCE [LARGE SCALE GENOMIC DNA]</scope>
</reference>
<dbReference type="InterPro" id="IPR038013">
    <property type="entry name" value="ALG11"/>
</dbReference>
<evidence type="ECO:0000259" key="1">
    <source>
        <dbReference type="Pfam" id="PF00534"/>
    </source>
</evidence>
<dbReference type="Pfam" id="PF00534">
    <property type="entry name" value="Glycos_transf_1"/>
    <property type="match status" value="1"/>
</dbReference>
<protein>
    <recommendedName>
        <fullName evidence="1">Glycosyl transferase family 1 domain-containing protein</fullName>
    </recommendedName>
</protein>
<dbReference type="InterPro" id="IPR001296">
    <property type="entry name" value="Glyco_trans_1"/>
</dbReference>
<feature type="domain" description="Glycosyl transferase family 1" evidence="1">
    <location>
        <begin position="149"/>
        <end position="321"/>
    </location>
</feature>
<accession>A0A1F7YXP0</accession>
<proteinExistence type="predicted"/>
<evidence type="ECO:0000313" key="3">
    <source>
        <dbReference type="Proteomes" id="UP000178870"/>
    </source>
</evidence>
<dbReference type="GO" id="GO:0004377">
    <property type="term" value="F:GDP-Man:Man(3)GlcNAc(2)-PP-Dol alpha-1,2-mannosyltransferase activity"/>
    <property type="evidence" value="ECO:0007669"/>
    <property type="project" value="InterPro"/>
</dbReference>
<comment type="caution">
    <text evidence="2">The sequence shown here is derived from an EMBL/GenBank/DDBJ whole genome shotgun (WGS) entry which is preliminary data.</text>
</comment>
<dbReference type="AlphaFoldDB" id="A0A1F7YXP0"/>
<gene>
    <name evidence="2" type="ORF">A2803_02600</name>
</gene>